<dbReference type="RefSeq" id="WP_244289637.1">
    <property type="nucleotide sequence ID" value="NZ_BAAAHR010000002.1"/>
</dbReference>
<dbReference type="InterPro" id="IPR009100">
    <property type="entry name" value="AcylCoA_DH/oxidase_NM_dom_sf"/>
</dbReference>
<dbReference type="Pfam" id="PF08028">
    <property type="entry name" value="Acyl-CoA_dh_2"/>
    <property type="match status" value="1"/>
</dbReference>
<feature type="domain" description="Acyl-CoA dehydrogenase/oxidase N-terminal" evidence="2">
    <location>
        <begin position="30"/>
        <end position="97"/>
    </location>
</feature>
<dbReference type="AlphaFoldDB" id="A0A7W3JHL9"/>
<reference evidence="4 6" key="1">
    <citation type="submission" date="2019-07" db="EMBL/GenBank/DDBJ databases">
        <title>Whole genome shotgun sequence of Frigoribacterium faeni NBRC 103066.</title>
        <authorList>
            <person name="Hosoyama A."/>
            <person name="Uohara A."/>
            <person name="Ohji S."/>
            <person name="Ichikawa N."/>
        </authorList>
    </citation>
    <scope>NUCLEOTIDE SEQUENCE [LARGE SCALE GENOMIC DNA]</scope>
    <source>
        <strain evidence="4 6">NBRC 103066</strain>
    </source>
</reference>
<dbReference type="GO" id="GO:0050660">
    <property type="term" value="F:flavin adenine dinucleotide binding"/>
    <property type="evidence" value="ECO:0007669"/>
    <property type="project" value="InterPro"/>
</dbReference>
<dbReference type="SUPFAM" id="SSF56645">
    <property type="entry name" value="Acyl-CoA dehydrogenase NM domain-like"/>
    <property type="match status" value="1"/>
</dbReference>
<dbReference type="Gene3D" id="2.40.110.10">
    <property type="entry name" value="Butyryl-CoA Dehydrogenase, subunit A, domain 2"/>
    <property type="match status" value="1"/>
</dbReference>
<keyword evidence="6" id="KW-1185">Reference proteome</keyword>
<dbReference type="InterPro" id="IPR013786">
    <property type="entry name" value="AcylCoA_DH/ox_N"/>
</dbReference>
<gene>
    <name evidence="5" type="ORF">FB463_001153</name>
    <name evidence="4" type="ORF">FFA01_02780</name>
</gene>
<dbReference type="SUPFAM" id="SSF47203">
    <property type="entry name" value="Acyl-CoA dehydrogenase C-terminal domain-like"/>
    <property type="match status" value="1"/>
</dbReference>
<comment type="caution">
    <text evidence="5">The sequence shown here is derived from an EMBL/GenBank/DDBJ whole genome shotgun (WGS) entry which is preliminary data.</text>
</comment>
<sequence>MDTSTPATTITRESTPEEALPDDLLARFRSRAEVSDRENAFPVDDLDELRDRGWLRLFVPTDRGGAGLGLEAVAALQSRLATAAPATALAVGMHLVWTGCAAVLHARGDHSLDRVLDDAAHDEIYAFGVSEPGNDLVLFDSVTRAEPDGTGGYRFTGTKIFTSLSPVWTRLGVFGRDDSDPDAPLLVHGFLHREDGGHESLDDWDTIGMRATQSHTTRLHGAPVPAERIVRRLPVGPSADPLVFGVFAVFETLVSAVYRGIARRAVDLAVESASIRRSRRAGGSPLSLDPIVRWRLADAAIALDGLEPQIDAVARDVDLVSDHGASWFPRLVGLKTRATETARAVVDQAVAVEGGASYRSSSELGRLQRDVLAGRFHPSSTDSAHATVAAWLLGPVV</sequence>
<evidence type="ECO:0000313" key="4">
    <source>
        <dbReference type="EMBL" id="GEK81969.1"/>
    </source>
</evidence>
<evidence type="ECO:0000313" key="5">
    <source>
        <dbReference type="EMBL" id="MBA8812929.1"/>
    </source>
</evidence>
<dbReference type="Gene3D" id="1.20.140.10">
    <property type="entry name" value="Butyryl-CoA Dehydrogenase, subunit A, domain 3"/>
    <property type="match status" value="1"/>
</dbReference>
<dbReference type="Gene3D" id="1.10.540.10">
    <property type="entry name" value="Acyl-CoA dehydrogenase/oxidase, N-terminal domain"/>
    <property type="match status" value="1"/>
</dbReference>
<dbReference type="Proteomes" id="UP000321154">
    <property type="component" value="Unassembled WGS sequence"/>
</dbReference>
<dbReference type="InterPro" id="IPR036250">
    <property type="entry name" value="AcylCo_DH-like_C"/>
</dbReference>
<dbReference type="PANTHER" id="PTHR43884:SF25">
    <property type="entry name" value="ACYL-COA DEHYDROGENASE YDBM-RELATED"/>
    <property type="match status" value="1"/>
</dbReference>
<dbReference type="Proteomes" id="UP000522688">
    <property type="component" value="Unassembled WGS sequence"/>
</dbReference>
<name>A0A7W3JHL9_9MICO</name>
<dbReference type="CDD" id="cd00567">
    <property type="entry name" value="ACAD"/>
    <property type="match status" value="1"/>
</dbReference>
<evidence type="ECO:0000259" key="2">
    <source>
        <dbReference type="Pfam" id="PF02771"/>
    </source>
</evidence>
<dbReference type="InterPro" id="IPR013107">
    <property type="entry name" value="Acyl-CoA_DH_C"/>
</dbReference>
<organism evidence="5 7">
    <name type="scientific">Frigoribacterium faeni</name>
    <dbReference type="NCBI Taxonomy" id="145483"/>
    <lineage>
        <taxon>Bacteria</taxon>
        <taxon>Bacillati</taxon>
        <taxon>Actinomycetota</taxon>
        <taxon>Actinomycetes</taxon>
        <taxon>Micrococcales</taxon>
        <taxon>Microbacteriaceae</taxon>
        <taxon>Frigoribacterium</taxon>
    </lineage>
</organism>
<dbReference type="InterPro" id="IPR037069">
    <property type="entry name" value="AcylCoA_DH/ox_N_sf"/>
</dbReference>
<dbReference type="InterPro" id="IPR046373">
    <property type="entry name" value="Acyl-CoA_Oxase/DH_mid-dom_sf"/>
</dbReference>
<evidence type="ECO:0000256" key="1">
    <source>
        <dbReference type="ARBA" id="ARBA00023002"/>
    </source>
</evidence>
<dbReference type="GO" id="GO:0003995">
    <property type="term" value="F:acyl-CoA dehydrogenase activity"/>
    <property type="evidence" value="ECO:0007669"/>
    <property type="project" value="TreeGrafter"/>
</dbReference>
<evidence type="ECO:0000313" key="7">
    <source>
        <dbReference type="Proteomes" id="UP000522688"/>
    </source>
</evidence>
<accession>A0A7W3JHL9</accession>
<dbReference type="Pfam" id="PF02771">
    <property type="entry name" value="Acyl-CoA_dh_N"/>
    <property type="match status" value="1"/>
</dbReference>
<feature type="domain" description="Acyl-CoA dehydrogenase C-terminal" evidence="3">
    <location>
        <begin position="254"/>
        <end position="377"/>
    </location>
</feature>
<dbReference type="EMBL" id="JACGWW010000001">
    <property type="protein sequence ID" value="MBA8812929.1"/>
    <property type="molecule type" value="Genomic_DNA"/>
</dbReference>
<protein>
    <submittedName>
        <fullName evidence="4 5">Acyl-CoA dehydrogenase</fullName>
    </submittedName>
</protein>
<evidence type="ECO:0000259" key="3">
    <source>
        <dbReference type="Pfam" id="PF08028"/>
    </source>
</evidence>
<dbReference type="PIRSF" id="PIRSF016578">
    <property type="entry name" value="HsaA"/>
    <property type="match status" value="1"/>
</dbReference>
<reference evidence="5 7" key="2">
    <citation type="submission" date="2020-07" db="EMBL/GenBank/DDBJ databases">
        <title>Sequencing the genomes of 1000 actinobacteria strains.</title>
        <authorList>
            <person name="Klenk H.-P."/>
        </authorList>
    </citation>
    <scope>NUCLEOTIDE SEQUENCE [LARGE SCALE GENOMIC DNA]</scope>
    <source>
        <strain evidence="5 7">DSM 10309</strain>
    </source>
</reference>
<dbReference type="PANTHER" id="PTHR43884">
    <property type="entry name" value="ACYL-COA DEHYDROGENASE"/>
    <property type="match status" value="1"/>
</dbReference>
<proteinExistence type="predicted"/>
<keyword evidence="1" id="KW-0560">Oxidoreductase</keyword>
<evidence type="ECO:0000313" key="6">
    <source>
        <dbReference type="Proteomes" id="UP000321154"/>
    </source>
</evidence>
<dbReference type="EMBL" id="BJUV01000002">
    <property type="protein sequence ID" value="GEK81969.1"/>
    <property type="molecule type" value="Genomic_DNA"/>
</dbReference>